<dbReference type="InterPro" id="IPR052715">
    <property type="entry name" value="RAYT_transposase"/>
</dbReference>
<keyword evidence="3" id="KW-1185">Reference proteome</keyword>
<feature type="domain" description="Transposase IS200-like" evidence="1">
    <location>
        <begin position="19"/>
        <end position="128"/>
    </location>
</feature>
<dbReference type="RefSeq" id="WP_309489187.1">
    <property type="nucleotide sequence ID" value="NZ_JAENIG010000003.1"/>
</dbReference>
<dbReference type="Gene3D" id="3.30.70.1290">
    <property type="entry name" value="Transposase IS200-like"/>
    <property type="match status" value="1"/>
</dbReference>
<protein>
    <submittedName>
        <fullName evidence="2">Transposase</fullName>
    </submittedName>
</protein>
<comment type="caution">
    <text evidence="2">The sequence shown here is derived from an EMBL/GenBank/DDBJ whole genome shotgun (WGS) entry which is preliminary data.</text>
</comment>
<evidence type="ECO:0000313" key="3">
    <source>
        <dbReference type="Proteomes" id="UP000634206"/>
    </source>
</evidence>
<dbReference type="GO" id="GO:0006313">
    <property type="term" value="P:DNA transposition"/>
    <property type="evidence" value="ECO:0007669"/>
    <property type="project" value="InterPro"/>
</dbReference>
<gene>
    <name evidence="2" type="ORF">JIN83_06390</name>
</gene>
<organism evidence="2 3">
    <name type="scientific">Oceaniferula flava</name>
    <dbReference type="NCBI Taxonomy" id="2800421"/>
    <lineage>
        <taxon>Bacteria</taxon>
        <taxon>Pseudomonadati</taxon>
        <taxon>Verrucomicrobiota</taxon>
        <taxon>Verrucomicrobiia</taxon>
        <taxon>Verrucomicrobiales</taxon>
        <taxon>Verrucomicrobiaceae</taxon>
        <taxon>Oceaniferula</taxon>
    </lineage>
</organism>
<dbReference type="AlphaFoldDB" id="A0AAE2VBI7"/>
<dbReference type="GO" id="GO:0004803">
    <property type="term" value="F:transposase activity"/>
    <property type="evidence" value="ECO:0007669"/>
    <property type="project" value="InterPro"/>
</dbReference>
<dbReference type="InterPro" id="IPR036515">
    <property type="entry name" value="Transposase_17_sf"/>
</dbReference>
<dbReference type="PANTHER" id="PTHR36966">
    <property type="entry name" value="REP-ASSOCIATED TYROSINE TRANSPOSASE"/>
    <property type="match status" value="1"/>
</dbReference>
<dbReference type="NCBIfam" id="NF047646">
    <property type="entry name" value="REP_Tyr_transpos"/>
    <property type="match status" value="1"/>
</dbReference>
<dbReference type="PANTHER" id="PTHR36966:SF1">
    <property type="entry name" value="REP-ASSOCIATED TYROSINE TRANSPOSASE"/>
    <property type="match status" value="1"/>
</dbReference>
<proteinExistence type="predicted"/>
<dbReference type="InterPro" id="IPR002686">
    <property type="entry name" value="Transposase_17"/>
</dbReference>
<reference evidence="2" key="1">
    <citation type="submission" date="2021-01" db="EMBL/GenBank/DDBJ databases">
        <title>Modified the classification status of verrucomicrobia.</title>
        <authorList>
            <person name="Feng X."/>
        </authorList>
    </citation>
    <scope>NUCLEOTIDE SEQUENCE</scope>
    <source>
        <strain evidence="2">5K15</strain>
    </source>
</reference>
<dbReference type="Proteomes" id="UP000634206">
    <property type="component" value="Unassembled WGS sequence"/>
</dbReference>
<evidence type="ECO:0000259" key="1">
    <source>
        <dbReference type="SMART" id="SM01321"/>
    </source>
</evidence>
<dbReference type="SUPFAM" id="SSF143422">
    <property type="entry name" value="Transposase IS200-like"/>
    <property type="match status" value="1"/>
</dbReference>
<dbReference type="EMBL" id="JAENIG010000003">
    <property type="protein sequence ID" value="MBK1854580.1"/>
    <property type="molecule type" value="Genomic_DNA"/>
</dbReference>
<name>A0AAE2VBI7_9BACT</name>
<dbReference type="GO" id="GO:0043565">
    <property type="term" value="F:sequence-specific DNA binding"/>
    <property type="evidence" value="ECO:0007669"/>
    <property type="project" value="TreeGrafter"/>
</dbReference>
<evidence type="ECO:0000313" key="2">
    <source>
        <dbReference type="EMBL" id="MBK1854580.1"/>
    </source>
</evidence>
<sequence length="147" mass="17631">MKPVRKKLSHETPFWVSGVFPECFFITVCTRPRGVNQLANKVIWNGLVETVQVRNERKIWDCRLLLAMPDHLHALILFEGEKRMVDVIKDWKRWTARTLKLNWQNGFFDHRLRNQDSAEQKRDYILENPVRAGLCTRPEDWPYVQIW</sequence>
<dbReference type="SMART" id="SM01321">
    <property type="entry name" value="Y1_Tnp"/>
    <property type="match status" value="1"/>
</dbReference>
<accession>A0AAE2VBI7</accession>